<feature type="non-terminal residue" evidence="2">
    <location>
        <position position="1"/>
    </location>
</feature>
<dbReference type="GO" id="GO:0004803">
    <property type="term" value="F:transposase activity"/>
    <property type="evidence" value="ECO:0007669"/>
    <property type="project" value="InterPro"/>
</dbReference>
<evidence type="ECO:0000259" key="1">
    <source>
        <dbReference type="SMART" id="SM01321"/>
    </source>
</evidence>
<organism evidence="2">
    <name type="scientific">hydrothermal vent metagenome</name>
    <dbReference type="NCBI Taxonomy" id="652676"/>
    <lineage>
        <taxon>unclassified sequences</taxon>
        <taxon>metagenomes</taxon>
        <taxon>ecological metagenomes</taxon>
    </lineage>
</organism>
<reference evidence="2" key="1">
    <citation type="submission" date="2018-06" db="EMBL/GenBank/DDBJ databases">
        <authorList>
            <person name="Zhirakovskaya E."/>
        </authorList>
    </citation>
    <scope>NUCLEOTIDE SEQUENCE</scope>
</reference>
<accession>A0A3B0XSC4</accession>
<dbReference type="SMART" id="SM01321">
    <property type="entry name" value="Y1_Tnp"/>
    <property type="match status" value="1"/>
</dbReference>
<dbReference type="GO" id="GO:0006313">
    <property type="term" value="P:DNA transposition"/>
    <property type="evidence" value="ECO:0007669"/>
    <property type="project" value="InterPro"/>
</dbReference>
<dbReference type="NCBIfam" id="NF047646">
    <property type="entry name" value="REP_Tyr_transpos"/>
    <property type="match status" value="1"/>
</dbReference>
<dbReference type="InterPro" id="IPR036515">
    <property type="entry name" value="Transposase_17_sf"/>
</dbReference>
<dbReference type="AlphaFoldDB" id="A0A3B0XSC4"/>
<protein>
    <recommendedName>
        <fullName evidence="1">Transposase IS200-like domain-containing protein</fullName>
    </recommendedName>
</protein>
<proteinExistence type="predicted"/>
<dbReference type="PANTHER" id="PTHR34322:SF2">
    <property type="entry name" value="TRANSPOSASE IS200-LIKE DOMAIN-CONTAINING PROTEIN"/>
    <property type="match status" value="1"/>
</dbReference>
<dbReference type="GO" id="GO:0003677">
    <property type="term" value="F:DNA binding"/>
    <property type="evidence" value="ECO:0007669"/>
    <property type="project" value="InterPro"/>
</dbReference>
<gene>
    <name evidence="2" type="ORF">MNBD_GAMMA09-1820</name>
</gene>
<dbReference type="EMBL" id="UOFI01000102">
    <property type="protein sequence ID" value="VAW67600.1"/>
    <property type="molecule type" value="Genomic_DNA"/>
</dbReference>
<dbReference type="Gene3D" id="3.30.70.1290">
    <property type="entry name" value="Transposase IS200-like"/>
    <property type="match status" value="1"/>
</dbReference>
<dbReference type="InterPro" id="IPR002686">
    <property type="entry name" value="Transposase_17"/>
</dbReference>
<name>A0A3B0XSC4_9ZZZZ</name>
<evidence type="ECO:0000313" key="2">
    <source>
        <dbReference type="EMBL" id="VAW67600.1"/>
    </source>
</evidence>
<sequence length="269" mass="31478">HVTSRGVRREDIYHDDEDRLIWLDVFSQVCSRFNWRCHAWCLMDNHYHILIETPESNLSQGMRQLNGVYTQRSNRKHSRVGHVFQGRYKAILVQKDEYLLELSRYVVLNPVRAGMVKDVHEWPWSSYGAMTGESSAPVWLETDWLLACFGKQRKRAIVKYIDFVRAGTGLPPVWEGLKYQMYLGSAKFVESMQHKLDDSQKESLSEISRLQRRPLAKSLQWYEENAADQKKAMALAYVSGEYTMKEIAEWFCVHYSTVSRAVKLFEVNA</sequence>
<dbReference type="SUPFAM" id="SSF143422">
    <property type="entry name" value="Transposase IS200-like"/>
    <property type="match status" value="1"/>
</dbReference>
<dbReference type="PANTHER" id="PTHR34322">
    <property type="entry name" value="TRANSPOSASE, Y1_TNP DOMAIN-CONTAINING"/>
    <property type="match status" value="1"/>
</dbReference>
<dbReference type="Pfam" id="PF01797">
    <property type="entry name" value="Y1_Tnp"/>
    <property type="match status" value="1"/>
</dbReference>
<feature type="domain" description="Transposase IS200-like" evidence="1">
    <location>
        <begin position="1"/>
        <end position="109"/>
    </location>
</feature>